<gene>
    <name evidence="2" type="ORF">DFR59_10458</name>
</gene>
<keyword evidence="3" id="KW-1185">Reference proteome</keyword>
<evidence type="ECO:0008006" key="4">
    <source>
        <dbReference type="Google" id="ProtNLM"/>
    </source>
</evidence>
<evidence type="ECO:0000313" key="3">
    <source>
        <dbReference type="Proteomes" id="UP000255326"/>
    </source>
</evidence>
<feature type="transmembrane region" description="Helical" evidence="1">
    <location>
        <begin position="116"/>
        <end position="137"/>
    </location>
</feature>
<accession>A0A370GGT1</accession>
<dbReference type="OrthoDB" id="9784298at2"/>
<keyword evidence="1" id="KW-0472">Membrane</keyword>
<dbReference type="InterPro" id="IPR007395">
    <property type="entry name" value="Zn_peptidase_2"/>
</dbReference>
<dbReference type="PANTHER" id="PTHR36434:SF1">
    <property type="entry name" value="MEMBRANE PROTEASE YUGP-RELATED"/>
    <property type="match status" value="1"/>
</dbReference>
<proteinExistence type="predicted"/>
<feature type="transmembrane region" description="Helical" evidence="1">
    <location>
        <begin position="144"/>
        <end position="164"/>
    </location>
</feature>
<keyword evidence="1" id="KW-0812">Transmembrane</keyword>
<comment type="caution">
    <text evidence="2">The sequence shown here is derived from an EMBL/GenBank/DDBJ whole genome shotgun (WGS) entry which is preliminary data.</text>
</comment>
<feature type="transmembrane region" description="Helical" evidence="1">
    <location>
        <begin position="198"/>
        <end position="220"/>
    </location>
</feature>
<organism evidence="2 3">
    <name type="scientific">Falsibacillus pallidus</name>
    <dbReference type="NCBI Taxonomy" id="493781"/>
    <lineage>
        <taxon>Bacteria</taxon>
        <taxon>Bacillati</taxon>
        <taxon>Bacillota</taxon>
        <taxon>Bacilli</taxon>
        <taxon>Bacillales</taxon>
        <taxon>Bacillaceae</taxon>
        <taxon>Falsibacillus</taxon>
    </lineage>
</organism>
<reference evidence="2 3" key="1">
    <citation type="submission" date="2018-07" db="EMBL/GenBank/DDBJ databases">
        <title>Genomic Encyclopedia of Type Strains, Phase IV (KMG-IV): sequencing the most valuable type-strain genomes for metagenomic binning, comparative biology and taxonomic classification.</title>
        <authorList>
            <person name="Goeker M."/>
        </authorList>
    </citation>
    <scope>NUCLEOTIDE SEQUENCE [LARGE SCALE GENOMIC DNA]</scope>
    <source>
        <strain evidence="2 3">DSM 25281</strain>
    </source>
</reference>
<name>A0A370GGT1_9BACI</name>
<dbReference type="RefSeq" id="WP_114745332.1">
    <property type="nucleotide sequence ID" value="NZ_QQAY01000004.1"/>
</dbReference>
<dbReference type="EMBL" id="QQAY01000004">
    <property type="protein sequence ID" value="RDI43008.1"/>
    <property type="molecule type" value="Genomic_DNA"/>
</dbReference>
<sequence>MGGILIYFLLIALVPLWAQMRVKSAYQKYSKVASSNGYSGAEVARRILDQNGLFHVKVLETRGMLSDHYNPMSKTVHLSSNNYHGHSIAGAAIAAHEVGHAIQDKENYSFLKIRHAIVPVANIGSNFAWILLLIGIFTQLSGMFLLGIILMSAGVIFQLVTLPVEFNASSRAMDQVVSLGLIRNNEERQAKKVLNAAALTYVAAAAVAIIELLRLILIYTGMQRNN</sequence>
<dbReference type="AlphaFoldDB" id="A0A370GGT1"/>
<evidence type="ECO:0000256" key="1">
    <source>
        <dbReference type="SAM" id="Phobius"/>
    </source>
</evidence>
<evidence type="ECO:0000313" key="2">
    <source>
        <dbReference type="EMBL" id="RDI43008.1"/>
    </source>
</evidence>
<dbReference type="PANTHER" id="PTHR36434">
    <property type="entry name" value="MEMBRANE PROTEASE YUGP-RELATED"/>
    <property type="match status" value="1"/>
</dbReference>
<keyword evidence="1" id="KW-1133">Transmembrane helix</keyword>
<protein>
    <recommendedName>
        <fullName evidence="4">Zn-dependent protease</fullName>
    </recommendedName>
</protein>
<dbReference type="Proteomes" id="UP000255326">
    <property type="component" value="Unassembled WGS sequence"/>
</dbReference>
<dbReference type="Pfam" id="PF04298">
    <property type="entry name" value="Zn_peptidase_2"/>
    <property type="match status" value="1"/>
</dbReference>